<name>A0A5B7HPB0_PORTR</name>
<feature type="region of interest" description="Disordered" evidence="1">
    <location>
        <begin position="1"/>
        <end position="24"/>
    </location>
</feature>
<proteinExistence type="predicted"/>
<gene>
    <name evidence="2" type="ORF">E2C01_068627</name>
</gene>
<sequence length="73" mass="8189">MRSLPVTSLPGERRGDLIAPGQTRNFTLQHSLDKSISSLTSPSPPRALRTYARTHLSTIFTPTPIHEPRLRQK</sequence>
<keyword evidence="3" id="KW-1185">Reference proteome</keyword>
<dbReference type="Proteomes" id="UP000324222">
    <property type="component" value="Unassembled WGS sequence"/>
</dbReference>
<accession>A0A5B7HPB0</accession>
<comment type="caution">
    <text evidence="2">The sequence shown here is derived from an EMBL/GenBank/DDBJ whole genome shotgun (WGS) entry which is preliminary data.</text>
</comment>
<protein>
    <submittedName>
        <fullName evidence="2">Uncharacterized protein</fullName>
    </submittedName>
</protein>
<dbReference type="AlphaFoldDB" id="A0A5B7HPB0"/>
<dbReference type="EMBL" id="VSRR010038598">
    <property type="protein sequence ID" value="MPC74270.1"/>
    <property type="molecule type" value="Genomic_DNA"/>
</dbReference>
<reference evidence="2 3" key="1">
    <citation type="submission" date="2019-05" db="EMBL/GenBank/DDBJ databases">
        <title>Another draft genome of Portunus trituberculatus and its Hox gene families provides insights of decapod evolution.</title>
        <authorList>
            <person name="Jeong J.-H."/>
            <person name="Song I."/>
            <person name="Kim S."/>
            <person name="Choi T."/>
            <person name="Kim D."/>
            <person name="Ryu S."/>
            <person name="Kim W."/>
        </authorList>
    </citation>
    <scope>NUCLEOTIDE SEQUENCE [LARGE SCALE GENOMIC DNA]</scope>
    <source>
        <tissue evidence="2">Muscle</tissue>
    </source>
</reference>
<organism evidence="2 3">
    <name type="scientific">Portunus trituberculatus</name>
    <name type="common">Swimming crab</name>
    <name type="synonym">Neptunus trituberculatus</name>
    <dbReference type="NCBI Taxonomy" id="210409"/>
    <lineage>
        <taxon>Eukaryota</taxon>
        <taxon>Metazoa</taxon>
        <taxon>Ecdysozoa</taxon>
        <taxon>Arthropoda</taxon>
        <taxon>Crustacea</taxon>
        <taxon>Multicrustacea</taxon>
        <taxon>Malacostraca</taxon>
        <taxon>Eumalacostraca</taxon>
        <taxon>Eucarida</taxon>
        <taxon>Decapoda</taxon>
        <taxon>Pleocyemata</taxon>
        <taxon>Brachyura</taxon>
        <taxon>Eubrachyura</taxon>
        <taxon>Portunoidea</taxon>
        <taxon>Portunidae</taxon>
        <taxon>Portuninae</taxon>
        <taxon>Portunus</taxon>
    </lineage>
</organism>
<evidence type="ECO:0000313" key="2">
    <source>
        <dbReference type="EMBL" id="MPC74270.1"/>
    </source>
</evidence>
<evidence type="ECO:0000313" key="3">
    <source>
        <dbReference type="Proteomes" id="UP000324222"/>
    </source>
</evidence>
<evidence type="ECO:0000256" key="1">
    <source>
        <dbReference type="SAM" id="MobiDB-lite"/>
    </source>
</evidence>